<dbReference type="AlphaFoldDB" id="F7VA49"/>
<reference evidence="2 3" key="1">
    <citation type="journal article" date="2011" name="Biochem. Biophys. Res. Commun.">
        <title>Increased number of Arginine-based salt bridges contributes to the thermotolerance of thermotolerant acetic acid bacteria, Acetobacter tropicalis SKU1100.</title>
        <authorList>
            <person name="Matsutani M."/>
            <person name="Hirakawa H."/>
            <person name="Nishikura M."/>
            <person name="Soemphol W."/>
            <person name="Ali I.A.I."/>
            <person name="Yakushi T."/>
            <person name="Matsushita K."/>
        </authorList>
    </citation>
    <scope>NUCLEOTIDE SEQUENCE [LARGE SCALE GENOMIC DNA]</scope>
    <source>
        <strain evidence="2 3">NBRC 101654</strain>
    </source>
</reference>
<evidence type="ECO:0000313" key="3">
    <source>
        <dbReference type="Proteomes" id="UP000004319"/>
    </source>
</evidence>
<protein>
    <submittedName>
        <fullName evidence="2">Uncharacterized protein</fullName>
    </submittedName>
</protein>
<accession>F7VA49</accession>
<dbReference type="EMBL" id="BABS01000004">
    <property type="protein sequence ID" value="GAA07244.1"/>
    <property type="molecule type" value="Genomic_DNA"/>
</dbReference>
<evidence type="ECO:0000313" key="2">
    <source>
        <dbReference type="EMBL" id="GAA07244.1"/>
    </source>
</evidence>
<gene>
    <name evidence="2" type="ORF">ATPR_0248</name>
</gene>
<organism evidence="2 3">
    <name type="scientific">Acetobacter tropicalis NBRC 101654</name>
    <dbReference type="NCBI Taxonomy" id="749388"/>
    <lineage>
        <taxon>Bacteria</taxon>
        <taxon>Pseudomonadati</taxon>
        <taxon>Pseudomonadota</taxon>
        <taxon>Alphaproteobacteria</taxon>
        <taxon>Acetobacterales</taxon>
        <taxon>Acetobacteraceae</taxon>
        <taxon>Acetobacter</taxon>
    </lineage>
</organism>
<evidence type="ECO:0000256" key="1">
    <source>
        <dbReference type="SAM" id="MobiDB-lite"/>
    </source>
</evidence>
<proteinExistence type="predicted"/>
<dbReference type="Proteomes" id="UP000004319">
    <property type="component" value="Unassembled WGS sequence"/>
</dbReference>
<comment type="caution">
    <text evidence="2">The sequence shown here is derived from an EMBL/GenBank/DDBJ whole genome shotgun (WGS) entry which is preliminary data.</text>
</comment>
<sequence length="41" mass="4374">MLTGRSMPEHGDASGSPWPGTTGTGRLSAFFMQDDSFLKQA</sequence>
<name>F7VA49_9PROT</name>
<feature type="region of interest" description="Disordered" evidence="1">
    <location>
        <begin position="1"/>
        <end position="27"/>
    </location>
</feature>